<dbReference type="InterPro" id="IPR000700">
    <property type="entry name" value="PAS-assoc_C"/>
</dbReference>
<dbReference type="EMBL" id="VOTZ01000001">
    <property type="protein sequence ID" value="MCQ1537412.1"/>
    <property type="molecule type" value="Genomic_DNA"/>
</dbReference>
<evidence type="ECO:0000259" key="10">
    <source>
        <dbReference type="PROSITE" id="PS50113"/>
    </source>
</evidence>
<dbReference type="InterPro" id="IPR036890">
    <property type="entry name" value="HATPase_C_sf"/>
</dbReference>
<dbReference type="InterPro" id="IPR001610">
    <property type="entry name" value="PAC"/>
</dbReference>
<dbReference type="PROSITE" id="PS50112">
    <property type="entry name" value="PAS"/>
    <property type="match status" value="4"/>
</dbReference>
<dbReference type="SUPFAM" id="SSF55781">
    <property type="entry name" value="GAF domain-like"/>
    <property type="match status" value="1"/>
</dbReference>
<proteinExistence type="predicted"/>
<dbReference type="InterPro" id="IPR035965">
    <property type="entry name" value="PAS-like_dom_sf"/>
</dbReference>
<feature type="domain" description="PAS" evidence="9">
    <location>
        <begin position="549"/>
        <end position="621"/>
    </location>
</feature>
<evidence type="ECO:0000256" key="2">
    <source>
        <dbReference type="ARBA" id="ARBA00012438"/>
    </source>
</evidence>
<protein>
    <recommendedName>
        <fullName evidence="2">histidine kinase</fullName>
        <ecNumber evidence="2">2.7.13.3</ecNumber>
    </recommendedName>
</protein>
<evidence type="ECO:0000313" key="11">
    <source>
        <dbReference type="EMBL" id="MCQ1537412.1"/>
    </source>
</evidence>
<comment type="caution">
    <text evidence="11">The sequence shown here is derived from an EMBL/GenBank/DDBJ whole genome shotgun (WGS) entry which is preliminary data.</text>
</comment>
<keyword evidence="12" id="KW-1185">Reference proteome</keyword>
<feature type="domain" description="Histidine kinase" evidence="7">
    <location>
        <begin position="1026"/>
        <end position="1124"/>
    </location>
</feature>
<dbReference type="Gene3D" id="3.30.450.20">
    <property type="entry name" value="PAS domain"/>
    <property type="match status" value="5"/>
</dbReference>
<dbReference type="Pfam" id="PF00989">
    <property type="entry name" value="PAS"/>
    <property type="match status" value="1"/>
</dbReference>
<feature type="domain" description="PAC" evidence="10">
    <location>
        <begin position="624"/>
        <end position="674"/>
    </location>
</feature>
<feature type="domain" description="PAS" evidence="9">
    <location>
        <begin position="797"/>
        <end position="835"/>
    </location>
</feature>
<feature type="domain" description="Response regulatory" evidence="8">
    <location>
        <begin position="10"/>
        <end position="125"/>
    </location>
</feature>
<dbReference type="Pfam" id="PF00072">
    <property type="entry name" value="Response_reg"/>
    <property type="match status" value="1"/>
</dbReference>
<dbReference type="Gene3D" id="3.40.50.2300">
    <property type="match status" value="1"/>
</dbReference>
<dbReference type="Proteomes" id="UP001524383">
    <property type="component" value="Unassembled WGS sequence"/>
</dbReference>
<dbReference type="InterPro" id="IPR000014">
    <property type="entry name" value="PAS"/>
</dbReference>
<dbReference type="GO" id="GO:0004673">
    <property type="term" value="F:protein histidine kinase activity"/>
    <property type="evidence" value="ECO:0007669"/>
    <property type="project" value="UniProtKB-EC"/>
</dbReference>
<feature type="modified residue" description="4-aspartylphosphate" evidence="6">
    <location>
        <position position="60"/>
    </location>
</feature>
<evidence type="ECO:0000256" key="6">
    <source>
        <dbReference type="PROSITE-ProRule" id="PRU00169"/>
    </source>
</evidence>
<feature type="domain" description="PAS" evidence="9">
    <location>
        <begin position="675"/>
        <end position="717"/>
    </location>
</feature>
<dbReference type="AlphaFoldDB" id="A0ABD4TIU6"/>
<dbReference type="CDD" id="cd00156">
    <property type="entry name" value="REC"/>
    <property type="match status" value="1"/>
</dbReference>
<dbReference type="PANTHER" id="PTHR43304">
    <property type="entry name" value="PHYTOCHROME-LIKE PROTEIN CPH1"/>
    <property type="match status" value="1"/>
</dbReference>
<sequence>MPFSTDPFFSLLFIDDEPALLEIGKIYLERTGDIAVTTAGGVEEAIRLIGDNRFDAIISDYQMPGMDGIAFLKHLRQSGNTIPFIIFTGKGREEVVIEALNNGADFYVQKGGNPKAQFAELRNAVENAIQRKQTEAALRESAGTFRALVEQSNEGIVITDFTGTVLFANQRAFEIIDLDETKHDTKAPLNILDYLDSPDDRERAILDLAEVAGGFDSFLVNYTIRTLTGGKKNLECIGKFIEYKHSPALLLSIRDVTEQMLAQKALRSSEVWFSTLFKDNPIILTLVSASDGVFVDVNQMFQNVNGYTREEVIGKTAEEIGIFIDRNESAAFTSALQRDGCVSGMELRTRSKRGEEYICRFYSRLIIMDNAPYILSSIENITSMKAAEMALGTLLSSMVGTTGMKSLERMVKSVSEWLGADCVMIGEIKPNQETVFVLSMVLDGEVIPGYSFTIQGTPCEAVLEKGFIFYPDNLPELFPGCSTIWKEPFRGCAATPLLSGENVVIGFLCILKRDQLHLPISAKETLDILAAKASAEIGRLHALSELSDSEEKFRTLVDDILDGIVIISPDGTILFTNPSAGTVLDEEHYRELIGRANIIDYIAPGSRDDAISNIQKMASGDDDFLAEYLVSTSDDQEIWVEAIGKSITFEGARAIILSVRDITKRKQTEQALHDELVRRRILVDQSRDGIVLLDENGRAIETNTRFADMLGYSVDEVQQLHVWDWDDQSTAAQLHEMIQTIDEAGDHFETVHRRKDGSTIEVEISTNAAFFSNKKLIFCIVRDISQRKKAESALRESEQKFRSLVENAFDGVLITDFSGTILFGNSAVARTIDLSDPSEAIGKNVLDYIALTSRELVLKDFSMIQAGHDGYISEYHVITAKGREIIVQSVGKVISYEGKPADLISLRDVTEEKLAKDALTKTNKKLNLLSSITRHDILNQIMIVAGYLSFIERDIESPKQKERMQSVNHAVTMIQHQIEFTREYEQLGVKAPLWISVKNTIDMIREDRIPIHCECLEFSIFADSMLERVFANLLQNTLLHAEGATHIHIYCHVDDTELKLIWEDDGVGVPDGEKERIFNRGVGKNTGLGLFFTKEILSITDISISEDGVYGEGARFVIHVPGGRFRRNNPE</sequence>
<dbReference type="Pfam" id="PF13188">
    <property type="entry name" value="PAS_8"/>
    <property type="match status" value="1"/>
</dbReference>
<feature type="domain" description="PAC" evidence="10">
    <location>
        <begin position="746"/>
        <end position="796"/>
    </location>
</feature>
<dbReference type="EC" id="2.7.13.3" evidence="2"/>
<dbReference type="PROSITE" id="PS50110">
    <property type="entry name" value="RESPONSE_REGULATORY"/>
    <property type="match status" value="1"/>
</dbReference>
<feature type="domain" description="PAS" evidence="9">
    <location>
        <begin position="286"/>
        <end position="338"/>
    </location>
</feature>
<gene>
    <name evidence="11" type="ORF">FTO68_00100</name>
</gene>
<dbReference type="InterPro" id="IPR052162">
    <property type="entry name" value="Sensor_kinase/Photoreceptor"/>
</dbReference>
<evidence type="ECO:0000256" key="3">
    <source>
        <dbReference type="ARBA" id="ARBA00022553"/>
    </source>
</evidence>
<evidence type="ECO:0000259" key="7">
    <source>
        <dbReference type="PROSITE" id="PS50109"/>
    </source>
</evidence>
<dbReference type="CDD" id="cd00130">
    <property type="entry name" value="PAS"/>
    <property type="match status" value="5"/>
</dbReference>
<dbReference type="InterPro" id="IPR003594">
    <property type="entry name" value="HATPase_dom"/>
</dbReference>
<dbReference type="InterPro" id="IPR013767">
    <property type="entry name" value="PAS_fold"/>
</dbReference>
<dbReference type="SMART" id="SM00448">
    <property type="entry name" value="REC"/>
    <property type="match status" value="1"/>
</dbReference>
<dbReference type="SUPFAM" id="SSF55874">
    <property type="entry name" value="ATPase domain of HSP90 chaperone/DNA topoisomerase II/histidine kinase"/>
    <property type="match status" value="1"/>
</dbReference>
<dbReference type="InterPro" id="IPR011006">
    <property type="entry name" value="CheY-like_superfamily"/>
</dbReference>
<dbReference type="NCBIfam" id="TIGR00229">
    <property type="entry name" value="sensory_box"/>
    <property type="match status" value="5"/>
</dbReference>
<keyword evidence="3 6" id="KW-0597">Phosphoprotein</keyword>
<dbReference type="Pfam" id="PF02518">
    <property type="entry name" value="HATPase_c"/>
    <property type="match status" value="1"/>
</dbReference>
<evidence type="ECO:0000259" key="8">
    <source>
        <dbReference type="PROSITE" id="PS50110"/>
    </source>
</evidence>
<accession>A0ABD4TIU6</accession>
<evidence type="ECO:0000313" key="12">
    <source>
        <dbReference type="Proteomes" id="UP001524383"/>
    </source>
</evidence>
<dbReference type="PROSITE" id="PS50109">
    <property type="entry name" value="HIS_KIN"/>
    <property type="match status" value="1"/>
</dbReference>
<dbReference type="InterPro" id="IPR005467">
    <property type="entry name" value="His_kinase_dom"/>
</dbReference>
<dbReference type="Gene3D" id="3.30.450.40">
    <property type="match status" value="1"/>
</dbReference>
<evidence type="ECO:0000256" key="4">
    <source>
        <dbReference type="ARBA" id="ARBA00022679"/>
    </source>
</evidence>
<dbReference type="SUPFAM" id="SSF55785">
    <property type="entry name" value="PYP-like sensor domain (PAS domain)"/>
    <property type="match status" value="5"/>
</dbReference>
<evidence type="ECO:0000259" key="9">
    <source>
        <dbReference type="PROSITE" id="PS50112"/>
    </source>
</evidence>
<dbReference type="Gene3D" id="3.30.565.10">
    <property type="entry name" value="Histidine kinase-like ATPase, C-terminal domain"/>
    <property type="match status" value="1"/>
</dbReference>
<organism evidence="11 12">
    <name type="scientific">Methanocalculus taiwanensis</name>
    <dbReference type="NCBI Taxonomy" id="106207"/>
    <lineage>
        <taxon>Archaea</taxon>
        <taxon>Methanobacteriati</taxon>
        <taxon>Methanobacteriota</taxon>
        <taxon>Stenosarchaea group</taxon>
        <taxon>Methanomicrobia</taxon>
        <taxon>Methanomicrobiales</taxon>
        <taxon>Methanocalculaceae</taxon>
        <taxon>Methanocalculus</taxon>
    </lineage>
</organism>
<keyword evidence="5" id="KW-0418">Kinase</keyword>
<dbReference type="RefSeq" id="WP_255331315.1">
    <property type="nucleotide sequence ID" value="NZ_VOTZ01000001.1"/>
</dbReference>
<name>A0ABD4TIU6_9EURY</name>
<evidence type="ECO:0000256" key="5">
    <source>
        <dbReference type="ARBA" id="ARBA00022777"/>
    </source>
</evidence>
<reference evidence="11 12" key="1">
    <citation type="submission" date="2019-08" db="EMBL/GenBank/DDBJ databases">
        <authorList>
            <person name="Chen S.-C."/>
            <person name="Lai M.-C."/>
            <person name="You Y.-T."/>
        </authorList>
    </citation>
    <scope>NUCLEOTIDE SEQUENCE [LARGE SCALE GENOMIC DNA]</scope>
    <source>
        <strain evidence="11 12">P2F9704a</strain>
    </source>
</reference>
<dbReference type="SUPFAM" id="SSF52172">
    <property type="entry name" value="CheY-like"/>
    <property type="match status" value="1"/>
</dbReference>
<dbReference type="PROSITE" id="PS50113">
    <property type="entry name" value="PAC"/>
    <property type="match status" value="2"/>
</dbReference>
<comment type="catalytic activity">
    <reaction evidence="1">
        <text>ATP + protein L-histidine = ADP + protein N-phospho-L-histidine.</text>
        <dbReference type="EC" id="2.7.13.3"/>
    </reaction>
</comment>
<dbReference type="Pfam" id="PF13426">
    <property type="entry name" value="PAS_9"/>
    <property type="match status" value="3"/>
</dbReference>
<keyword evidence="4" id="KW-0808">Transferase</keyword>
<evidence type="ECO:0000256" key="1">
    <source>
        <dbReference type="ARBA" id="ARBA00000085"/>
    </source>
</evidence>
<dbReference type="SMART" id="SM00091">
    <property type="entry name" value="PAS"/>
    <property type="match status" value="5"/>
</dbReference>
<dbReference type="InterPro" id="IPR029016">
    <property type="entry name" value="GAF-like_dom_sf"/>
</dbReference>
<dbReference type="InterPro" id="IPR001789">
    <property type="entry name" value="Sig_transdc_resp-reg_receiver"/>
</dbReference>
<dbReference type="PANTHER" id="PTHR43304:SF1">
    <property type="entry name" value="PAC DOMAIN-CONTAINING PROTEIN"/>
    <property type="match status" value="1"/>
</dbReference>
<dbReference type="SMART" id="SM00387">
    <property type="entry name" value="HATPase_c"/>
    <property type="match status" value="1"/>
</dbReference>
<dbReference type="SMART" id="SM00086">
    <property type="entry name" value="PAC"/>
    <property type="match status" value="3"/>
</dbReference>